<evidence type="ECO:0000256" key="1">
    <source>
        <dbReference type="SAM" id="MobiDB-lite"/>
    </source>
</evidence>
<feature type="region of interest" description="Disordered" evidence="1">
    <location>
        <begin position="1"/>
        <end position="26"/>
    </location>
</feature>
<dbReference type="Proteomes" id="UP000009283">
    <property type="component" value="Chromosome"/>
</dbReference>
<evidence type="ECO:0000313" key="3">
    <source>
        <dbReference type="Proteomes" id="UP000009283"/>
    </source>
</evidence>
<organism evidence="2 3">
    <name type="scientific">Heyndrickxia coagulans 36D1</name>
    <dbReference type="NCBI Taxonomy" id="345219"/>
    <lineage>
        <taxon>Bacteria</taxon>
        <taxon>Bacillati</taxon>
        <taxon>Bacillota</taxon>
        <taxon>Bacilli</taxon>
        <taxon>Bacillales</taxon>
        <taxon>Bacillaceae</taxon>
        <taxon>Heyndrickxia</taxon>
    </lineage>
</organism>
<name>G2TQV2_HEYCO</name>
<dbReference type="HOGENOM" id="CLU_1861161_0_0_9"/>
<dbReference type="KEGG" id="bag:Bcoa_0731"/>
<dbReference type="EMBL" id="CP003056">
    <property type="protein sequence ID" value="AEO99950.1"/>
    <property type="molecule type" value="Genomic_DNA"/>
</dbReference>
<dbReference type="AlphaFoldDB" id="G2TQV2"/>
<accession>G2TQV2</accession>
<evidence type="ECO:0000313" key="2">
    <source>
        <dbReference type="EMBL" id="AEO99950.1"/>
    </source>
</evidence>
<proteinExistence type="predicted"/>
<reference evidence="2 3" key="1">
    <citation type="journal article" date="2011" name="Stand. Genomic Sci.">
        <title>Complete Genome Sequence of a thermotolerant sporogenic lactic acid bacterium, Bacillus coagulans strain 36D1.</title>
        <authorList>
            <person name="Rhee M.S."/>
            <person name="Moritz B.E."/>
            <person name="Xie G."/>
            <person name="Glavina Del Rio T."/>
            <person name="Dalin E."/>
            <person name="Tice H."/>
            <person name="Bruce D."/>
            <person name="Goodwin L."/>
            <person name="Chertkov O."/>
            <person name="Brettin T."/>
            <person name="Han C."/>
            <person name="Detter C."/>
            <person name="Pitluck S."/>
            <person name="Land M.L."/>
            <person name="Patel M."/>
            <person name="Ou M."/>
            <person name="Harbrucker R."/>
            <person name="Ingram L.O."/>
            <person name="Shanmugam K.T."/>
        </authorList>
    </citation>
    <scope>NUCLEOTIDE SEQUENCE [LARGE SCALE GENOMIC DNA]</scope>
    <source>
        <strain evidence="2 3">36D1</strain>
    </source>
</reference>
<protein>
    <submittedName>
        <fullName evidence="2">Uncharacterized protein</fullName>
    </submittedName>
</protein>
<gene>
    <name evidence="2" type="ORF">Bcoa_0731</name>
</gene>
<sequence>MTRNQQACRFPNQDDTTASSLSNGNNSPSLSSGFSELIFSILILYIQNSFAKSNSMPSGNYPPNPISTPMKYIRQHQKNCPRQAAALFPVDQLKHRIKQIRVEIHGAQPGQYFQRRLFFPGQSINLLFQTISNLCRV</sequence>
<feature type="compositionally biased region" description="Polar residues" evidence="1">
    <location>
        <begin position="1"/>
        <end position="18"/>
    </location>
</feature>